<organism evidence="4">
    <name type="scientific">hydrothermal vent metagenome</name>
    <dbReference type="NCBI Taxonomy" id="652676"/>
    <lineage>
        <taxon>unclassified sequences</taxon>
        <taxon>metagenomes</taxon>
        <taxon>ecological metagenomes</taxon>
    </lineage>
</organism>
<name>A0A3B0V9T0_9ZZZZ</name>
<dbReference type="Pfam" id="PF13439">
    <property type="entry name" value="Glyco_transf_4"/>
    <property type="match status" value="1"/>
</dbReference>
<evidence type="ECO:0000259" key="2">
    <source>
        <dbReference type="Pfam" id="PF00534"/>
    </source>
</evidence>
<feature type="domain" description="Glycosyl transferase family 1" evidence="2">
    <location>
        <begin position="191"/>
        <end position="313"/>
    </location>
</feature>
<proteinExistence type="predicted"/>
<dbReference type="AlphaFoldDB" id="A0A3B0V9T0"/>
<evidence type="ECO:0008006" key="5">
    <source>
        <dbReference type="Google" id="ProtNLM"/>
    </source>
</evidence>
<dbReference type="SUPFAM" id="SSF53756">
    <property type="entry name" value="UDP-Glycosyltransferase/glycogen phosphorylase"/>
    <property type="match status" value="1"/>
</dbReference>
<keyword evidence="1" id="KW-0808">Transferase</keyword>
<gene>
    <name evidence="4" type="ORF">MNBD_CHLOROFLEXI01-4695</name>
</gene>
<dbReference type="InterPro" id="IPR001296">
    <property type="entry name" value="Glyco_trans_1"/>
</dbReference>
<evidence type="ECO:0000259" key="3">
    <source>
        <dbReference type="Pfam" id="PF13439"/>
    </source>
</evidence>
<reference evidence="4" key="1">
    <citation type="submission" date="2018-06" db="EMBL/GenBank/DDBJ databases">
        <authorList>
            <person name="Zhirakovskaya E."/>
        </authorList>
    </citation>
    <scope>NUCLEOTIDE SEQUENCE</scope>
</reference>
<feature type="non-terminal residue" evidence="4">
    <location>
        <position position="330"/>
    </location>
</feature>
<dbReference type="Gene3D" id="3.40.50.2000">
    <property type="entry name" value="Glycogen Phosphorylase B"/>
    <property type="match status" value="2"/>
</dbReference>
<dbReference type="Pfam" id="PF00534">
    <property type="entry name" value="Glycos_transf_1"/>
    <property type="match status" value="1"/>
</dbReference>
<feature type="domain" description="Glycosyltransferase subfamily 4-like N-terminal" evidence="3">
    <location>
        <begin position="14"/>
        <end position="166"/>
    </location>
</feature>
<dbReference type="InterPro" id="IPR028098">
    <property type="entry name" value="Glyco_trans_4-like_N"/>
</dbReference>
<dbReference type="GO" id="GO:0009103">
    <property type="term" value="P:lipopolysaccharide biosynthetic process"/>
    <property type="evidence" value="ECO:0007669"/>
    <property type="project" value="TreeGrafter"/>
</dbReference>
<dbReference type="CDD" id="cd03809">
    <property type="entry name" value="GT4_MtfB-like"/>
    <property type="match status" value="1"/>
</dbReference>
<dbReference type="PANTHER" id="PTHR46401:SF2">
    <property type="entry name" value="GLYCOSYLTRANSFERASE WBBK-RELATED"/>
    <property type="match status" value="1"/>
</dbReference>
<evidence type="ECO:0000313" key="4">
    <source>
        <dbReference type="EMBL" id="VAW37083.1"/>
    </source>
</evidence>
<dbReference type="PANTHER" id="PTHR46401">
    <property type="entry name" value="GLYCOSYLTRANSFERASE WBBK-RELATED"/>
    <property type="match status" value="1"/>
</dbReference>
<dbReference type="EMBL" id="UOEU01000650">
    <property type="protein sequence ID" value="VAW37083.1"/>
    <property type="molecule type" value="Genomic_DNA"/>
</dbReference>
<sequence>MHIGIDCRLPFYQMGGISQYILHLLPALAKLDGDNLYSIIHMRRDGRSHTPSAPNFQRKNVQTPCHHKWERWALGLEMLPYRLDVLHSPDFIPPRWGAKRKIITVHDLNFIFYPQFLTQDSMRYYADQIAWAVQGADHISADSHATRHDLIEQLRVPPEKITTIHLAANPLYERDYEETAVTDTLQKQNLPRDFILFVGTLEPRKNLPFLLRAYQHLLQNGLIDVPLVLVGGKGWLNEEVFTTIDELGLQEKVRHLSAVFDEQLAHLYHAAGVLVTPSHYEGFGLPALEAMHCGCPVIVSNRGSLPEVVGEAGLQLGLDDEEAWADGLHR</sequence>
<accession>A0A3B0V9T0</accession>
<protein>
    <recommendedName>
        <fullName evidence="5">Glycosyl transferase, group 1</fullName>
    </recommendedName>
</protein>
<dbReference type="GO" id="GO:0016757">
    <property type="term" value="F:glycosyltransferase activity"/>
    <property type="evidence" value="ECO:0007669"/>
    <property type="project" value="InterPro"/>
</dbReference>
<evidence type="ECO:0000256" key="1">
    <source>
        <dbReference type="ARBA" id="ARBA00022679"/>
    </source>
</evidence>